<dbReference type="PRINTS" id="PR00040">
    <property type="entry name" value="HTHMERR"/>
</dbReference>
<organism evidence="6">
    <name type="scientific">Acidicaldus sp</name>
    <dbReference type="NCBI Taxonomy" id="1872105"/>
    <lineage>
        <taxon>Bacteria</taxon>
        <taxon>Pseudomonadati</taxon>
        <taxon>Pseudomonadota</taxon>
        <taxon>Alphaproteobacteria</taxon>
        <taxon>Acetobacterales</taxon>
        <taxon>Acetobacteraceae</taxon>
        <taxon>Acidicaldus</taxon>
    </lineage>
</organism>
<gene>
    <name evidence="6" type="ORF">ENY07_04895</name>
</gene>
<dbReference type="InterPro" id="IPR000551">
    <property type="entry name" value="MerR-type_HTH_dom"/>
</dbReference>
<dbReference type="AlphaFoldDB" id="A0A8J4HA63"/>
<accession>A0A8J4HA63</accession>
<dbReference type="Pfam" id="PF13411">
    <property type="entry name" value="MerR_1"/>
    <property type="match status" value="1"/>
</dbReference>
<evidence type="ECO:0000256" key="4">
    <source>
        <dbReference type="SAM" id="MobiDB-lite"/>
    </source>
</evidence>
<comment type="caution">
    <text evidence="6">The sequence shown here is derived from an EMBL/GenBank/DDBJ whole genome shotgun (WGS) entry which is preliminary data.</text>
</comment>
<evidence type="ECO:0000313" key="6">
    <source>
        <dbReference type="EMBL" id="HGC42548.1"/>
    </source>
</evidence>
<reference evidence="6" key="1">
    <citation type="journal article" date="2020" name="mSystems">
        <title>Genome- and Community-Level Interaction Insights into Carbon Utilization and Element Cycling Functions of Hydrothermarchaeota in Hydrothermal Sediment.</title>
        <authorList>
            <person name="Zhou Z."/>
            <person name="Liu Y."/>
            <person name="Xu W."/>
            <person name="Pan J."/>
            <person name="Luo Z.H."/>
            <person name="Li M."/>
        </authorList>
    </citation>
    <scope>NUCLEOTIDE SEQUENCE</scope>
    <source>
        <strain evidence="6">SpSt-997</strain>
    </source>
</reference>
<evidence type="ECO:0000256" key="1">
    <source>
        <dbReference type="ARBA" id="ARBA00023015"/>
    </source>
</evidence>
<evidence type="ECO:0000256" key="3">
    <source>
        <dbReference type="ARBA" id="ARBA00023163"/>
    </source>
</evidence>
<dbReference type="InterPro" id="IPR047057">
    <property type="entry name" value="MerR_fam"/>
</dbReference>
<dbReference type="GO" id="GO:0003700">
    <property type="term" value="F:DNA-binding transcription factor activity"/>
    <property type="evidence" value="ECO:0007669"/>
    <property type="project" value="InterPro"/>
</dbReference>
<evidence type="ECO:0000256" key="2">
    <source>
        <dbReference type="ARBA" id="ARBA00023125"/>
    </source>
</evidence>
<dbReference type="Gene3D" id="1.10.1660.10">
    <property type="match status" value="1"/>
</dbReference>
<keyword evidence="1" id="KW-0805">Transcription regulation</keyword>
<dbReference type="SUPFAM" id="SSF46955">
    <property type="entry name" value="Putative DNA-binding domain"/>
    <property type="match status" value="1"/>
</dbReference>
<dbReference type="InterPro" id="IPR009061">
    <property type="entry name" value="DNA-bd_dom_put_sf"/>
</dbReference>
<dbReference type="PROSITE" id="PS50937">
    <property type="entry name" value="HTH_MERR_2"/>
    <property type="match status" value="1"/>
</dbReference>
<dbReference type="EMBL" id="DTQM01000092">
    <property type="protein sequence ID" value="HGC42548.1"/>
    <property type="molecule type" value="Genomic_DNA"/>
</dbReference>
<sequence>MTTIGEAAAASGVPAKTIRYYEAIGLLLPAPRSAGGYRAYSEADIATLSFIGRARRLGFSVADLRHLLALWRDSSRTSREVKDIVAAQIARIDGKIHELASMRRALTDLARRCHGDARPDCPILAEFAAPRRGRAVIAAAPHPPPRAEGQDEARRGARRAAAAPRDGRPAMPVR</sequence>
<dbReference type="PANTHER" id="PTHR30204">
    <property type="entry name" value="REDOX-CYCLING DRUG-SENSING TRANSCRIPTIONAL ACTIVATOR SOXR"/>
    <property type="match status" value="1"/>
</dbReference>
<proteinExistence type="predicted"/>
<protein>
    <submittedName>
        <fullName evidence="6">MerR family transcriptional regulator</fullName>
    </submittedName>
</protein>
<dbReference type="GO" id="GO:0003677">
    <property type="term" value="F:DNA binding"/>
    <property type="evidence" value="ECO:0007669"/>
    <property type="project" value="UniProtKB-KW"/>
</dbReference>
<feature type="region of interest" description="Disordered" evidence="4">
    <location>
        <begin position="138"/>
        <end position="174"/>
    </location>
</feature>
<name>A0A8J4HA63_9PROT</name>
<keyword evidence="2" id="KW-0238">DNA-binding</keyword>
<dbReference type="PANTHER" id="PTHR30204:SF94">
    <property type="entry name" value="HEAVY METAL-DEPENDENT TRANSCRIPTIONAL REGULATOR HI_0293-RELATED"/>
    <property type="match status" value="1"/>
</dbReference>
<evidence type="ECO:0000259" key="5">
    <source>
        <dbReference type="PROSITE" id="PS50937"/>
    </source>
</evidence>
<feature type="domain" description="HTH merR-type" evidence="5">
    <location>
        <begin position="1"/>
        <end position="70"/>
    </location>
</feature>
<keyword evidence="3" id="KW-0804">Transcription</keyword>
<dbReference type="SMART" id="SM00422">
    <property type="entry name" value="HTH_MERR"/>
    <property type="match status" value="1"/>
</dbReference>